<organism evidence="2 3">
    <name type="scientific">Ditylenchus dipsaci</name>
    <dbReference type="NCBI Taxonomy" id="166011"/>
    <lineage>
        <taxon>Eukaryota</taxon>
        <taxon>Metazoa</taxon>
        <taxon>Ecdysozoa</taxon>
        <taxon>Nematoda</taxon>
        <taxon>Chromadorea</taxon>
        <taxon>Rhabditida</taxon>
        <taxon>Tylenchina</taxon>
        <taxon>Tylenchomorpha</taxon>
        <taxon>Sphaerularioidea</taxon>
        <taxon>Anguinidae</taxon>
        <taxon>Anguininae</taxon>
        <taxon>Ditylenchus</taxon>
    </lineage>
</organism>
<dbReference type="InterPro" id="IPR006627">
    <property type="entry name" value="TDU_repeat"/>
</dbReference>
<keyword evidence="2" id="KW-1185">Reference proteome</keyword>
<protein>
    <submittedName>
        <fullName evidence="3">Uncharacterized protein</fullName>
    </submittedName>
</protein>
<reference evidence="3" key="1">
    <citation type="submission" date="2022-11" db="UniProtKB">
        <authorList>
            <consortium name="WormBaseParasite"/>
        </authorList>
    </citation>
    <scope>IDENTIFICATION</scope>
</reference>
<name>A0A915EJ93_9BILA</name>
<dbReference type="Proteomes" id="UP000887574">
    <property type="component" value="Unplaced"/>
</dbReference>
<feature type="compositionally biased region" description="Basic and acidic residues" evidence="1">
    <location>
        <begin position="87"/>
        <end position="100"/>
    </location>
</feature>
<evidence type="ECO:0000256" key="1">
    <source>
        <dbReference type="SAM" id="MobiDB-lite"/>
    </source>
</evidence>
<accession>A0A915EJ93</accession>
<feature type="compositionally biased region" description="Acidic residues" evidence="1">
    <location>
        <begin position="71"/>
        <end position="86"/>
    </location>
</feature>
<dbReference type="AlphaFoldDB" id="A0A915EJ93"/>
<feature type="compositionally biased region" description="Polar residues" evidence="1">
    <location>
        <begin position="161"/>
        <end position="174"/>
    </location>
</feature>
<evidence type="ECO:0000313" key="2">
    <source>
        <dbReference type="Proteomes" id="UP000887574"/>
    </source>
</evidence>
<evidence type="ECO:0000313" key="3">
    <source>
        <dbReference type="WBParaSite" id="jg6485"/>
    </source>
</evidence>
<dbReference type="WBParaSite" id="jg6485">
    <property type="protein sequence ID" value="jg6485"/>
    <property type="gene ID" value="jg6485"/>
</dbReference>
<feature type="region of interest" description="Disordered" evidence="1">
    <location>
        <begin position="64"/>
        <end position="137"/>
    </location>
</feature>
<sequence>MVDQMNWQQNALLTSLSNSMLAASAATIQSPDILRLRQVSLKDEEDLQQAVIAGLVGSGVAVREDCSRSTEEEELEDVNVEENSESEEQKQIEEEKRDEQPLDLSIRRNSKKKKALNRSFGEHPPPCTSTTPSPLRNSDFRNTVIHNGVLPQRSSCDIKRSASSVSHRANSTEPDVQDHFRRSLSGKWPRRTPNYAHPSPYYISNNATNNSSLASLSSAQSISNILNSDTSLTQNTTLPAAQGSMELGETAIEQLKLEGGPEETSGGISSYLYWRKKSLSSSGSICNPGTANFQTVANAPEMLDHKNQDTKGFNGMSNKANANRVETKIIINEGAKPVEDHFRKTFEMIKNGQLKSSENSFKHQFASPSGITILTHQQLKMIFIFYNILKQISINLKNVN</sequence>
<proteinExistence type="predicted"/>
<feature type="region of interest" description="Disordered" evidence="1">
    <location>
        <begin position="157"/>
        <end position="180"/>
    </location>
</feature>
<dbReference type="SMART" id="SM00711">
    <property type="entry name" value="TDU"/>
    <property type="match status" value="2"/>
</dbReference>